<keyword evidence="1" id="KW-0378">Hydrolase</keyword>
<accession>A0A4S2FT46</accession>
<keyword evidence="1" id="KW-0645">Protease</keyword>
<dbReference type="GO" id="GO:0006508">
    <property type="term" value="P:proteolysis"/>
    <property type="evidence" value="ECO:0007669"/>
    <property type="project" value="UniProtKB-KW"/>
</dbReference>
<organism evidence="1 2">
    <name type="scientific">Phocaeicola sartorii</name>
    <dbReference type="NCBI Taxonomy" id="671267"/>
    <lineage>
        <taxon>Bacteria</taxon>
        <taxon>Pseudomonadati</taxon>
        <taxon>Bacteroidota</taxon>
        <taxon>Bacteroidia</taxon>
        <taxon>Bacteroidales</taxon>
        <taxon>Bacteroidaceae</taxon>
        <taxon>Phocaeicola</taxon>
    </lineage>
</organism>
<gene>
    <name evidence="1" type="ORF">E5339_04215</name>
</gene>
<dbReference type="RefSeq" id="WP_135950505.1">
    <property type="nucleotide sequence ID" value="NZ_CAPOAU010000005.1"/>
</dbReference>
<reference evidence="1 2" key="1">
    <citation type="submission" date="2019-04" db="EMBL/GenBank/DDBJ databases">
        <title>Microbes associate with the intestines of laboratory mice.</title>
        <authorList>
            <person name="Navarre W."/>
            <person name="Wong E."/>
            <person name="Huang K."/>
            <person name="Tropini C."/>
            <person name="Ng K."/>
            <person name="Yu B."/>
        </authorList>
    </citation>
    <scope>NUCLEOTIDE SEQUENCE [LARGE SCALE GENOMIC DNA]</scope>
    <source>
        <strain evidence="1 2">NM22_B1</strain>
    </source>
</reference>
<evidence type="ECO:0000313" key="2">
    <source>
        <dbReference type="Proteomes" id="UP000310760"/>
    </source>
</evidence>
<dbReference type="InterPro" id="IPR001969">
    <property type="entry name" value="Aspartic_peptidase_AS"/>
</dbReference>
<dbReference type="CDD" id="cd00303">
    <property type="entry name" value="retropepsin_like"/>
    <property type="match status" value="1"/>
</dbReference>
<evidence type="ECO:0000313" key="1">
    <source>
        <dbReference type="EMBL" id="TGY72372.1"/>
    </source>
</evidence>
<name>A0A4S2FT46_9BACT</name>
<proteinExistence type="predicted"/>
<dbReference type="Gene3D" id="2.40.70.10">
    <property type="entry name" value="Acid Proteases"/>
    <property type="match status" value="1"/>
</dbReference>
<comment type="caution">
    <text evidence="1">The sequence shown here is derived from an EMBL/GenBank/DDBJ whole genome shotgun (WGS) entry which is preliminary data.</text>
</comment>
<dbReference type="PROSITE" id="PS00141">
    <property type="entry name" value="ASP_PROTEASE"/>
    <property type="match status" value="1"/>
</dbReference>
<dbReference type="EMBL" id="SRYJ01000006">
    <property type="protein sequence ID" value="TGY72372.1"/>
    <property type="molecule type" value="Genomic_DNA"/>
</dbReference>
<dbReference type="GO" id="GO:0004190">
    <property type="term" value="F:aspartic-type endopeptidase activity"/>
    <property type="evidence" value="ECO:0007669"/>
    <property type="project" value="InterPro"/>
</dbReference>
<dbReference type="AlphaFoldDB" id="A0A4S2FT46"/>
<sequence>MEYPIHHTISKVGLPLIVTSDSPKLCFLVDTGATHNLLFSFVYEHLKDSFTAYREKNFVMGIDGEKKETMQIETELSFGGQNSSALFSVIDSDRAVAQIQSETGIQIHGILGIPFLIDNKWILDFSNLKIKSA</sequence>
<dbReference type="Proteomes" id="UP000310760">
    <property type="component" value="Unassembled WGS sequence"/>
</dbReference>
<dbReference type="SUPFAM" id="SSF50630">
    <property type="entry name" value="Acid proteases"/>
    <property type="match status" value="1"/>
</dbReference>
<dbReference type="InterPro" id="IPR021109">
    <property type="entry name" value="Peptidase_aspartic_dom_sf"/>
</dbReference>
<protein>
    <submittedName>
        <fullName evidence="1">Retroviral-like aspartic protease</fullName>
    </submittedName>
</protein>